<evidence type="ECO:0000256" key="5">
    <source>
        <dbReference type="ARBA" id="ARBA00023136"/>
    </source>
</evidence>
<protein>
    <submittedName>
        <fullName evidence="7">YihY/virulence factor BrkB family protein</fullName>
    </submittedName>
</protein>
<dbReference type="PANTHER" id="PTHR30213">
    <property type="entry name" value="INNER MEMBRANE PROTEIN YHJD"/>
    <property type="match status" value="1"/>
</dbReference>
<dbReference type="PIRSF" id="PIRSF035875">
    <property type="entry name" value="RNase_BN"/>
    <property type="match status" value="1"/>
</dbReference>
<feature type="transmembrane region" description="Helical" evidence="6">
    <location>
        <begin position="31"/>
        <end position="54"/>
    </location>
</feature>
<dbReference type="PANTHER" id="PTHR30213:SF0">
    <property type="entry name" value="UPF0761 MEMBRANE PROTEIN YIHY"/>
    <property type="match status" value="1"/>
</dbReference>
<name>A0ABD5U836_9EURY</name>
<evidence type="ECO:0000313" key="8">
    <source>
        <dbReference type="Proteomes" id="UP001596406"/>
    </source>
</evidence>
<dbReference type="RefSeq" id="WP_304448194.1">
    <property type="nucleotide sequence ID" value="NZ_JARRAH010000001.1"/>
</dbReference>
<feature type="transmembrane region" description="Helical" evidence="6">
    <location>
        <begin position="231"/>
        <end position="255"/>
    </location>
</feature>
<comment type="caution">
    <text evidence="7">The sequence shown here is derived from an EMBL/GenBank/DDBJ whole genome shotgun (WGS) entry which is preliminary data.</text>
</comment>
<evidence type="ECO:0000256" key="3">
    <source>
        <dbReference type="ARBA" id="ARBA00022692"/>
    </source>
</evidence>
<keyword evidence="3 6" id="KW-0812">Transmembrane</keyword>
<feature type="transmembrane region" description="Helical" evidence="6">
    <location>
        <begin position="164"/>
        <end position="185"/>
    </location>
</feature>
<keyword evidence="5 6" id="KW-0472">Membrane</keyword>
<dbReference type="Proteomes" id="UP001596406">
    <property type="component" value="Unassembled WGS sequence"/>
</dbReference>
<reference evidence="7 8" key="1">
    <citation type="journal article" date="2019" name="Int. J. Syst. Evol. Microbiol.">
        <title>The Global Catalogue of Microorganisms (GCM) 10K type strain sequencing project: providing services to taxonomists for standard genome sequencing and annotation.</title>
        <authorList>
            <consortium name="The Broad Institute Genomics Platform"/>
            <consortium name="The Broad Institute Genome Sequencing Center for Infectious Disease"/>
            <person name="Wu L."/>
            <person name="Ma J."/>
        </authorList>
    </citation>
    <scope>NUCLEOTIDE SEQUENCE [LARGE SCALE GENOMIC DNA]</scope>
    <source>
        <strain evidence="7 8">PSRA2</strain>
    </source>
</reference>
<organism evidence="7 8">
    <name type="scientific">Halomarina ordinaria</name>
    <dbReference type="NCBI Taxonomy" id="3033939"/>
    <lineage>
        <taxon>Archaea</taxon>
        <taxon>Methanobacteriati</taxon>
        <taxon>Methanobacteriota</taxon>
        <taxon>Stenosarchaea group</taxon>
        <taxon>Halobacteria</taxon>
        <taxon>Halobacteriales</taxon>
        <taxon>Natronomonadaceae</taxon>
        <taxon>Halomarina</taxon>
    </lineage>
</organism>
<dbReference type="NCBIfam" id="TIGR00765">
    <property type="entry name" value="yihY_not_rbn"/>
    <property type="match status" value="1"/>
</dbReference>
<dbReference type="EMBL" id="JBHSXM010000001">
    <property type="protein sequence ID" value="MFC6836511.1"/>
    <property type="molecule type" value="Genomic_DNA"/>
</dbReference>
<keyword evidence="2" id="KW-1003">Cell membrane</keyword>
<comment type="subcellular location">
    <subcellularLocation>
        <location evidence="1">Cell membrane</location>
        <topology evidence="1">Multi-pass membrane protein</topology>
    </subcellularLocation>
</comment>
<evidence type="ECO:0000256" key="6">
    <source>
        <dbReference type="SAM" id="Phobius"/>
    </source>
</evidence>
<dbReference type="GO" id="GO:0005886">
    <property type="term" value="C:plasma membrane"/>
    <property type="evidence" value="ECO:0007669"/>
    <property type="project" value="UniProtKB-SubCell"/>
</dbReference>
<evidence type="ECO:0000256" key="1">
    <source>
        <dbReference type="ARBA" id="ARBA00004651"/>
    </source>
</evidence>
<gene>
    <name evidence="7" type="ORF">ACFQHK_08305</name>
</gene>
<evidence type="ECO:0000256" key="2">
    <source>
        <dbReference type="ARBA" id="ARBA00022475"/>
    </source>
</evidence>
<keyword evidence="8" id="KW-1185">Reference proteome</keyword>
<keyword evidence="4 6" id="KW-1133">Transmembrane helix</keyword>
<evidence type="ECO:0000313" key="7">
    <source>
        <dbReference type="EMBL" id="MFC6836511.1"/>
    </source>
</evidence>
<dbReference type="Pfam" id="PF03631">
    <property type="entry name" value="Virul_fac_BrkB"/>
    <property type="match status" value="1"/>
</dbReference>
<sequence>MPPAPRTTREALTRIQVLVRRRGLSLAAAGIAYYALVSLIPLLVLAVVVLTAVAGDEVASFVLRQAGEILSPSGRATIRETVRDASGRTGAFALGSLVLLWSSVRLFRGLDTAVAVVYDTPEDDDLLGQFVDAVVVLVTILALAGVLAGVDLAVGLSESLHTGVLRGLVQLVALTVALLPLYYVLPDVSLPVRETLPGAVVAAGGWTVLGTAFETYAATVGTSLYGALTGIVVFVTWLYFSALVLLLGAAVNVVLAGRD</sequence>
<evidence type="ECO:0000256" key="4">
    <source>
        <dbReference type="ARBA" id="ARBA00022989"/>
    </source>
</evidence>
<feature type="transmembrane region" description="Helical" evidence="6">
    <location>
        <begin position="127"/>
        <end position="152"/>
    </location>
</feature>
<dbReference type="InterPro" id="IPR017039">
    <property type="entry name" value="Virul_fac_BrkB"/>
</dbReference>
<dbReference type="AlphaFoldDB" id="A0ABD5U836"/>
<accession>A0ABD5U836</accession>
<proteinExistence type="predicted"/>